<evidence type="ECO:0000259" key="1">
    <source>
        <dbReference type="Pfam" id="PF20056"/>
    </source>
</evidence>
<reference evidence="3" key="1">
    <citation type="submission" date="2013-04" db="EMBL/GenBank/DDBJ databases">
        <title>Thioclava sp. 13D2W-2 Genome Sequencing.</title>
        <authorList>
            <person name="Lai Q."/>
            <person name="Li G."/>
            <person name="Shao Z."/>
        </authorList>
    </citation>
    <scope>NUCLEOTIDE SEQUENCE [LARGE SCALE GENOMIC DNA]</scope>
    <source>
        <strain evidence="3">13D2W-2</strain>
    </source>
</reference>
<dbReference type="Pfam" id="PF20056">
    <property type="entry name" value="DUF6455"/>
    <property type="match status" value="1"/>
</dbReference>
<feature type="domain" description="DUF6455" evidence="1">
    <location>
        <begin position="29"/>
        <end position="114"/>
    </location>
</feature>
<organism evidence="2 3">
    <name type="scientific">Thioclava atlantica</name>
    <dbReference type="NCBI Taxonomy" id="1317124"/>
    <lineage>
        <taxon>Bacteria</taxon>
        <taxon>Pseudomonadati</taxon>
        <taxon>Pseudomonadota</taxon>
        <taxon>Alphaproteobacteria</taxon>
        <taxon>Rhodobacterales</taxon>
        <taxon>Paracoccaceae</taxon>
        <taxon>Thioclava</taxon>
    </lineage>
</organism>
<gene>
    <name evidence="2" type="ORF">DW2_01350</name>
</gene>
<dbReference type="eggNOG" id="ENOG5032QAE">
    <property type="taxonomic scope" value="Bacteria"/>
</dbReference>
<dbReference type="AlphaFoldDB" id="A0A085U1B5"/>
<dbReference type="Proteomes" id="UP000028607">
    <property type="component" value="Unassembled WGS sequence"/>
</dbReference>
<comment type="caution">
    <text evidence="2">The sequence shown here is derived from an EMBL/GenBank/DDBJ whole genome shotgun (WGS) entry which is preliminary data.</text>
</comment>
<dbReference type="EMBL" id="AQRC01000001">
    <property type="protein sequence ID" value="KFE36762.1"/>
    <property type="molecule type" value="Genomic_DNA"/>
</dbReference>
<reference evidence="2 3" key="2">
    <citation type="journal article" date="2015" name="Antonie Van Leeuwenhoek">
        <title>Thioclava indica sp. nov., isolated from surface seawater of the Indian Ocean.</title>
        <authorList>
            <person name="Liu Y."/>
            <person name="Lai Q."/>
            <person name="Du J."/>
            <person name="Xu H."/>
            <person name="Jiang L."/>
            <person name="Shao Z."/>
        </authorList>
    </citation>
    <scope>NUCLEOTIDE SEQUENCE [LARGE SCALE GENOMIC DNA]</scope>
    <source>
        <strain evidence="2 3">13D2W-2</strain>
    </source>
</reference>
<proteinExistence type="predicted"/>
<keyword evidence="3" id="KW-1185">Reference proteome</keyword>
<evidence type="ECO:0000313" key="2">
    <source>
        <dbReference type="EMBL" id="KFE36762.1"/>
    </source>
</evidence>
<dbReference type="PATRIC" id="fig|1317124.6.peg.267"/>
<dbReference type="STRING" id="1317124.DW2_01350"/>
<accession>A0A085U1B5</accession>
<name>A0A085U1B5_9RHOB</name>
<evidence type="ECO:0000313" key="3">
    <source>
        <dbReference type="Proteomes" id="UP000028607"/>
    </source>
</evidence>
<dbReference type="InterPro" id="IPR045601">
    <property type="entry name" value="DUF6455"/>
</dbReference>
<sequence length="125" mass="14002">MTLGQFLIWIMARLPRVRHFGRTAGREPMHAARNLNRHAAMLNRMAELVGADLTRAMVSGRLSGEAWKEALIRCTGCKEQKACMIWLAEHDGQAGAGIEPPQYCENRLTTCRLRDALQAEGEGRK</sequence>
<protein>
    <recommendedName>
        <fullName evidence="1">DUF6455 domain-containing protein</fullName>
    </recommendedName>
</protein>